<evidence type="ECO:0000259" key="8">
    <source>
        <dbReference type="Pfam" id="PF00408"/>
    </source>
</evidence>
<evidence type="ECO:0000259" key="10">
    <source>
        <dbReference type="Pfam" id="PF02879"/>
    </source>
</evidence>
<dbReference type="InterPro" id="IPR005845">
    <property type="entry name" value="A-D-PHexomutase_a/b/a-II"/>
</dbReference>
<dbReference type="EMBL" id="JEMA01000431">
    <property type="protein sequence ID" value="KYF70046.1"/>
    <property type="molecule type" value="Genomic_DNA"/>
</dbReference>
<feature type="domain" description="Alpha-D-phosphohexomutase alpha/beta/alpha" evidence="9">
    <location>
        <begin position="53"/>
        <end position="190"/>
    </location>
</feature>
<feature type="domain" description="Alpha-D-phosphohexomutase alpha/beta/alpha" evidence="11">
    <location>
        <begin position="334"/>
        <end position="458"/>
    </location>
</feature>
<keyword evidence="3" id="KW-0597">Phosphoprotein</keyword>
<dbReference type="GO" id="GO:0005975">
    <property type="term" value="P:carbohydrate metabolic process"/>
    <property type="evidence" value="ECO:0007669"/>
    <property type="project" value="InterPro"/>
</dbReference>
<dbReference type="InterPro" id="IPR005843">
    <property type="entry name" value="A-D-PHexomutase_C"/>
</dbReference>
<protein>
    <submittedName>
        <fullName evidence="12">Phosphomannomutase</fullName>
    </submittedName>
</protein>
<gene>
    <name evidence="12" type="ORF">BE15_10300</name>
</gene>
<dbReference type="InterPro" id="IPR016066">
    <property type="entry name" value="A-D-PHexomutase_CS"/>
</dbReference>
<evidence type="ECO:0000259" key="11">
    <source>
        <dbReference type="Pfam" id="PF02880"/>
    </source>
</evidence>
<dbReference type="OrthoDB" id="9806956at2"/>
<feature type="domain" description="Alpha-D-phosphohexomutase alpha/beta/alpha" evidence="10">
    <location>
        <begin position="222"/>
        <end position="321"/>
    </location>
</feature>
<dbReference type="GO" id="GO:0008973">
    <property type="term" value="F:phosphopentomutase activity"/>
    <property type="evidence" value="ECO:0007669"/>
    <property type="project" value="TreeGrafter"/>
</dbReference>
<dbReference type="GO" id="GO:0000287">
    <property type="term" value="F:magnesium ion binding"/>
    <property type="evidence" value="ECO:0007669"/>
    <property type="project" value="InterPro"/>
</dbReference>
<reference evidence="12 13" key="1">
    <citation type="submission" date="2014-02" db="EMBL/GenBank/DDBJ databases">
        <title>The small core and large imbalanced accessory genome model reveals a collaborative survival strategy of Sorangium cellulosum strains in nature.</title>
        <authorList>
            <person name="Han K."/>
            <person name="Peng R."/>
            <person name="Blom J."/>
            <person name="Li Y.-Z."/>
        </authorList>
    </citation>
    <scope>NUCLEOTIDE SEQUENCE [LARGE SCALE GENOMIC DNA]</scope>
    <source>
        <strain evidence="12 13">So0008-312</strain>
    </source>
</reference>
<dbReference type="InterPro" id="IPR005844">
    <property type="entry name" value="A-D-PHexomutase_a/b/a-I"/>
</dbReference>
<evidence type="ECO:0000256" key="7">
    <source>
        <dbReference type="RuleBase" id="RU004326"/>
    </source>
</evidence>
<dbReference type="PROSITE" id="PS00710">
    <property type="entry name" value="PGM_PMM"/>
    <property type="match status" value="1"/>
</dbReference>
<dbReference type="InterPro" id="IPR016055">
    <property type="entry name" value="A-D-PHexomutase_a/b/a-I/II/III"/>
</dbReference>
<dbReference type="AlphaFoldDB" id="A0A150QQU0"/>
<dbReference type="Gene3D" id="3.30.310.50">
    <property type="entry name" value="Alpha-D-phosphohexomutase, C-terminal domain"/>
    <property type="match status" value="1"/>
</dbReference>
<evidence type="ECO:0000256" key="5">
    <source>
        <dbReference type="ARBA" id="ARBA00022842"/>
    </source>
</evidence>
<keyword evidence="6" id="KW-0413">Isomerase</keyword>
<dbReference type="GO" id="GO:0006166">
    <property type="term" value="P:purine ribonucleoside salvage"/>
    <property type="evidence" value="ECO:0007669"/>
    <property type="project" value="TreeGrafter"/>
</dbReference>
<accession>A0A150QQU0</accession>
<dbReference type="CDD" id="cd05799">
    <property type="entry name" value="PGM2"/>
    <property type="match status" value="1"/>
</dbReference>
<evidence type="ECO:0000313" key="13">
    <source>
        <dbReference type="Proteomes" id="UP000075260"/>
    </source>
</evidence>
<comment type="similarity">
    <text evidence="2 7">Belongs to the phosphohexose mutase family.</text>
</comment>
<organism evidence="12 13">
    <name type="scientific">Sorangium cellulosum</name>
    <name type="common">Polyangium cellulosum</name>
    <dbReference type="NCBI Taxonomy" id="56"/>
    <lineage>
        <taxon>Bacteria</taxon>
        <taxon>Pseudomonadati</taxon>
        <taxon>Myxococcota</taxon>
        <taxon>Polyangia</taxon>
        <taxon>Polyangiales</taxon>
        <taxon>Polyangiaceae</taxon>
        <taxon>Sorangium</taxon>
    </lineage>
</organism>
<dbReference type="Pfam" id="PF00408">
    <property type="entry name" value="PGM_PMM_IV"/>
    <property type="match status" value="1"/>
</dbReference>
<dbReference type="InterPro" id="IPR005841">
    <property type="entry name" value="Alpha-D-phosphohexomutase_SF"/>
</dbReference>
<keyword evidence="5 7" id="KW-0460">Magnesium</keyword>
<dbReference type="RefSeq" id="WP_061607903.1">
    <property type="nucleotide sequence ID" value="NZ_JEMA01000431.1"/>
</dbReference>
<dbReference type="Proteomes" id="UP000075260">
    <property type="component" value="Unassembled WGS sequence"/>
</dbReference>
<dbReference type="InterPro" id="IPR036900">
    <property type="entry name" value="A-D-PHexomutase_C_sf"/>
</dbReference>
<dbReference type="SUPFAM" id="SSF55957">
    <property type="entry name" value="Phosphoglucomutase, C-terminal domain"/>
    <property type="match status" value="1"/>
</dbReference>
<evidence type="ECO:0000256" key="2">
    <source>
        <dbReference type="ARBA" id="ARBA00010231"/>
    </source>
</evidence>
<evidence type="ECO:0000256" key="1">
    <source>
        <dbReference type="ARBA" id="ARBA00001946"/>
    </source>
</evidence>
<proteinExistence type="inferred from homology"/>
<evidence type="ECO:0000313" key="12">
    <source>
        <dbReference type="EMBL" id="KYF70046.1"/>
    </source>
</evidence>
<dbReference type="Gene3D" id="3.40.120.10">
    <property type="entry name" value="Alpha-D-Glucose-1,6-Bisphosphate, subunit A, domain 3"/>
    <property type="match status" value="3"/>
</dbReference>
<evidence type="ECO:0000256" key="4">
    <source>
        <dbReference type="ARBA" id="ARBA00022723"/>
    </source>
</evidence>
<feature type="domain" description="Alpha-D-phosphohexomutase C-terminal" evidence="8">
    <location>
        <begin position="535"/>
        <end position="574"/>
    </location>
</feature>
<comment type="cofactor">
    <cofactor evidence="1">
        <name>Mg(2+)</name>
        <dbReference type="ChEBI" id="CHEBI:18420"/>
    </cofactor>
</comment>
<sequence>MSHDFVLEPAERWLAHDPDPETQSELRRLIDAARAGEEGVRDELAERFAGPLEFGTAGIRGVLGAGESRMNRAVILRTTAGLARYLLATLGDKARSAGVVVGHDARRMSREFAEDAACALAAAGIPSHLSPRPCPTPIAAFAVGHLGAAAGVMVTASHNPPEYNGYKVYWDNAAQIVPPHDTGIATAIDASPPADQVPRVPLDEARQRGLVRDFPEDLEPAYLRAIRGLAVRADGDRNLRIVYTPLHGVGNRLVREALAQAGFTRVTSVPEQAEPDGAFPTVAFPNPEEKGAMDLAFALAKKEGADIVLANDPDVDRLAVAVRRPDGEYVQLTGNQVGVLLGHYLLTEGGAQGGGSATERRLVLASCVSTPMLGAIAAALGVHYEETLTGFKWIANRAMDIERSTGARFVFGFEEALGYTIGPVVRDKDGIGAAVVLAELAAVRKAEGKTLLDELQALTRTYGLYMSGQRSYTLRGVDGVEKIASIMAALRKSPPAELGGVPVVAWRDFEARTRTSSDGKAEPLVLPPSNVLVYELDGGSRIIARPSGTEPKIKFYFDVREPVAADEPLADAEARAAARLDALATAFSALAGIG</sequence>
<keyword evidence="4 7" id="KW-0479">Metal-binding</keyword>
<dbReference type="PANTHER" id="PTHR45745">
    <property type="entry name" value="PHOSPHOMANNOMUTASE 45A"/>
    <property type="match status" value="1"/>
</dbReference>
<dbReference type="Pfam" id="PF02878">
    <property type="entry name" value="PGM_PMM_I"/>
    <property type="match status" value="1"/>
</dbReference>
<dbReference type="Pfam" id="PF02879">
    <property type="entry name" value="PGM_PMM_II"/>
    <property type="match status" value="1"/>
</dbReference>
<dbReference type="PRINTS" id="PR00509">
    <property type="entry name" value="PGMPMM"/>
</dbReference>
<dbReference type="PANTHER" id="PTHR45745:SF1">
    <property type="entry name" value="PHOSPHOGLUCOMUTASE 2B-RELATED"/>
    <property type="match status" value="1"/>
</dbReference>
<dbReference type="Pfam" id="PF02880">
    <property type="entry name" value="PGM_PMM_III"/>
    <property type="match status" value="1"/>
</dbReference>
<dbReference type="SUPFAM" id="SSF53738">
    <property type="entry name" value="Phosphoglucomutase, first 3 domains"/>
    <property type="match status" value="3"/>
</dbReference>
<evidence type="ECO:0000256" key="6">
    <source>
        <dbReference type="ARBA" id="ARBA00023235"/>
    </source>
</evidence>
<dbReference type="InterPro" id="IPR005846">
    <property type="entry name" value="A-D-PHexomutase_a/b/a-III"/>
</dbReference>
<evidence type="ECO:0000256" key="3">
    <source>
        <dbReference type="ARBA" id="ARBA00022553"/>
    </source>
</evidence>
<evidence type="ECO:0000259" key="9">
    <source>
        <dbReference type="Pfam" id="PF02878"/>
    </source>
</evidence>
<name>A0A150QQU0_SORCE</name>
<comment type="caution">
    <text evidence="12">The sequence shown here is derived from an EMBL/GenBank/DDBJ whole genome shotgun (WGS) entry which is preliminary data.</text>
</comment>